<dbReference type="STRING" id="575788.VS_1259"/>
<evidence type="ECO:0000256" key="1">
    <source>
        <dbReference type="ARBA" id="ARBA00005591"/>
    </source>
</evidence>
<dbReference type="Pfam" id="PF01625">
    <property type="entry name" value="PMSR"/>
    <property type="match status" value="1"/>
</dbReference>
<dbReference type="PANTHER" id="PTHR42799">
    <property type="entry name" value="MITOCHONDRIAL PEPTIDE METHIONINE SULFOXIDE REDUCTASE"/>
    <property type="match status" value="1"/>
</dbReference>
<feature type="domain" description="Peptide methionine sulphoxide reductase MsrA" evidence="6">
    <location>
        <begin position="56"/>
        <end position="211"/>
    </location>
</feature>
<reference evidence="7 8" key="1">
    <citation type="submission" date="2009-02" db="EMBL/GenBank/DDBJ databases">
        <title>Vibrio splendidus str. LGP32 complete genome.</title>
        <authorList>
            <person name="Mazel D."/>
            <person name="Le Roux F."/>
        </authorList>
    </citation>
    <scope>NUCLEOTIDE SEQUENCE [LARGE SCALE GENOMIC DNA]</scope>
    <source>
        <strain evidence="7 8">LGP32</strain>
    </source>
</reference>
<dbReference type="GO" id="GO:0033744">
    <property type="term" value="F:L-methionine:thioredoxin-disulfide S-oxidoreductase activity"/>
    <property type="evidence" value="ECO:0007669"/>
    <property type="project" value="RHEA"/>
</dbReference>
<dbReference type="PANTHER" id="PTHR42799:SF2">
    <property type="entry name" value="MITOCHONDRIAL PEPTIDE METHIONINE SULFOXIDE REDUCTASE"/>
    <property type="match status" value="1"/>
</dbReference>
<proteinExistence type="inferred from homology"/>
<dbReference type="GO" id="GO:0005737">
    <property type="term" value="C:cytoplasm"/>
    <property type="evidence" value="ECO:0007669"/>
    <property type="project" value="TreeGrafter"/>
</dbReference>
<dbReference type="NCBIfam" id="NF004038">
    <property type="entry name" value="PRK05528.1"/>
    <property type="match status" value="1"/>
</dbReference>
<organism evidence="7 8">
    <name type="scientific">Vibrio atlanticus (strain LGP32)</name>
    <name type="common">Vibrio splendidus (strain Mel32)</name>
    <dbReference type="NCBI Taxonomy" id="575788"/>
    <lineage>
        <taxon>Bacteria</taxon>
        <taxon>Pseudomonadati</taxon>
        <taxon>Pseudomonadota</taxon>
        <taxon>Gammaproteobacteria</taxon>
        <taxon>Vibrionales</taxon>
        <taxon>Vibrionaceae</taxon>
        <taxon>Vibrio</taxon>
    </lineage>
</organism>
<sequence length="227" mass="25889">MFSRTGLQCLNACFYLRTHFYRRFFIRTGIIILIHASNRHKQTSTNTESSKRSMEQIYLAGGCLWGVQEFIKYVPGVISTEAGRANGSAQLTENGTTQCDSTQCNGTQSDYDGYAECVQIEFDPSITSVMILMKHLFEIIDPYSVNKQGVDVGEKYRTGVYSTNAEHLTEAKHYIASRDDADRIALEILPLTHYVASDDIHQHHLSHFPEDHHLCHIPWDLLHKYKS</sequence>
<evidence type="ECO:0000313" key="7">
    <source>
        <dbReference type="EMBL" id="CAV18398.1"/>
    </source>
</evidence>
<feature type="active site" evidence="5">
    <location>
        <position position="63"/>
    </location>
</feature>
<evidence type="ECO:0000256" key="2">
    <source>
        <dbReference type="ARBA" id="ARBA00023002"/>
    </source>
</evidence>
<dbReference type="Proteomes" id="UP000009100">
    <property type="component" value="Chromosome 1"/>
</dbReference>
<name>B7VN48_VIBA3</name>
<evidence type="ECO:0000256" key="4">
    <source>
        <dbReference type="ARBA" id="ARBA00048782"/>
    </source>
</evidence>
<dbReference type="eggNOG" id="COG0225">
    <property type="taxonomic scope" value="Bacteria"/>
</dbReference>
<gene>
    <name evidence="5" type="primary">msrA</name>
    <name evidence="7" type="ordered locus">VS_1259</name>
</gene>
<evidence type="ECO:0000256" key="3">
    <source>
        <dbReference type="ARBA" id="ARBA00047806"/>
    </source>
</evidence>
<accession>B7VN48</accession>
<evidence type="ECO:0000256" key="5">
    <source>
        <dbReference type="HAMAP-Rule" id="MF_01401"/>
    </source>
</evidence>
<comment type="function">
    <text evidence="5">Has an important function as a repair enzyme for proteins that have been inactivated by oxidation. Catalyzes the reversible oxidation-reduction of methionine sulfoxide in proteins to methionine.</text>
</comment>
<dbReference type="GO" id="GO:0008113">
    <property type="term" value="F:peptide-methionine (S)-S-oxide reductase activity"/>
    <property type="evidence" value="ECO:0007669"/>
    <property type="project" value="UniProtKB-UniRule"/>
</dbReference>
<dbReference type="HOGENOM" id="CLU_031040_10_2_6"/>
<dbReference type="InterPro" id="IPR002569">
    <property type="entry name" value="Met_Sox_Rdtase_MsrA_dom"/>
</dbReference>
<dbReference type="EMBL" id="FM954972">
    <property type="protein sequence ID" value="CAV18398.1"/>
    <property type="molecule type" value="Genomic_DNA"/>
</dbReference>
<keyword evidence="2 5" id="KW-0560">Oxidoreductase</keyword>
<evidence type="ECO:0000259" key="6">
    <source>
        <dbReference type="Pfam" id="PF01625"/>
    </source>
</evidence>
<protein>
    <recommendedName>
        <fullName evidence="5">Peptide methionine sulfoxide reductase MsrA</fullName>
        <shortName evidence="5">Protein-methionine-S-oxide reductase</shortName>
        <ecNumber evidence="5">1.8.4.11</ecNumber>
    </recommendedName>
    <alternativeName>
        <fullName evidence="5">Peptide-methionine (S)-S-oxide reductase</fullName>
        <shortName evidence="5">Peptide Met(O) reductase</shortName>
    </alternativeName>
</protein>
<dbReference type="KEGG" id="vsp:VS_1259"/>
<dbReference type="InterPro" id="IPR036509">
    <property type="entry name" value="Met_Sox_Rdtase_MsrA_sf"/>
</dbReference>
<dbReference type="AlphaFoldDB" id="B7VN48"/>
<dbReference type="Gene3D" id="3.30.1060.10">
    <property type="entry name" value="Peptide methionine sulphoxide reductase MsrA"/>
    <property type="match status" value="1"/>
</dbReference>
<evidence type="ECO:0000313" key="8">
    <source>
        <dbReference type="Proteomes" id="UP000009100"/>
    </source>
</evidence>
<comment type="similarity">
    <text evidence="1 5">Belongs to the MsrA Met sulfoxide reductase family.</text>
</comment>
<dbReference type="EC" id="1.8.4.11" evidence="5"/>
<dbReference type="HAMAP" id="MF_01401">
    <property type="entry name" value="MsrA"/>
    <property type="match status" value="1"/>
</dbReference>
<comment type="catalytic activity">
    <reaction evidence="3 5">
        <text>L-methionyl-[protein] + [thioredoxin]-disulfide + H2O = L-methionyl-(S)-S-oxide-[protein] + [thioredoxin]-dithiol</text>
        <dbReference type="Rhea" id="RHEA:14217"/>
        <dbReference type="Rhea" id="RHEA-COMP:10698"/>
        <dbReference type="Rhea" id="RHEA-COMP:10700"/>
        <dbReference type="Rhea" id="RHEA-COMP:12313"/>
        <dbReference type="Rhea" id="RHEA-COMP:12315"/>
        <dbReference type="ChEBI" id="CHEBI:15377"/>
        <dbReference type="ChEBI" id="CHEBI:16044"/>
        <dbReference type="ChEBI" id="CHEBI:29950"/>
        <dbReference type="ChEBI" id="CHEBI:44120"/>
        <dbReference type="ChEBI" id="CHEBI:50058"/>
        <dbReference type="EC" id="1.8.4.11"/>
    </reaction>
</comment>
<dbReference type="InterPro" id="IPR050162">
    <property type="entry name" value="MsrA_MetSO_reductase"/>
</dbReference>
<comment type="catalytic activity">
    <reaction evidence="4 5">
        <text>[thioredoxin]-disulfide + L-methionine + H2O = L-methionine (S)-S-oxide + [thioredoxin]-dithiol</text>
        <dbReference type="Rhea" id="RHEA:19993"/>
        <dbReference type="Rhea" id="RHEA-COMP:10698"/>
        <dbReference type="Rhea" id="RHEA-COMP:10700"/>
        <dbReference type="ChEBI" id="CHEBI:15377"/>
        <dbReference type="ChEBI" id="CHEBI:29950"/>
        <dbReference type="ChEBI" id="CHEBI:50058"/>
        <dbReference type="ChEBI" id="CHEBI:57844"/>
        <dbReference type="ChEBI" id="CHEBI:58772"/>
        <dbReference type="EC" id="1.8.4.11"/>
    </reaction>
</comment>
<dbReference type="SUPFAM" id="SSF55068">
    <property type="entry name" value="Peptide methionine sulfoxide reductase"/>
    <property type="match status" value="1"/>
</dbReference>
<dbReference type="GO" id="GO:0034599">
    <property type="term" value="P:cellular response to oxidative stress"/>
    <property type="evidence" value="ECO:0007669"/>
    <property type="project" value="TreeGrafter"/>
</dbReference>